<dbReference type="KEGG" id="kng:KNAG_0G03360"/>
<dbReference type="RefSeq" id="XP_022465639.1">
    <property type="nucleotide sequence ID" value="XM_022609221.1"/>
</dbReference>
<dbReference type="AlphaFoldDB" id="J7S877"/>
<evidence type="ECO:0000313" key="2">
    <source>
        <dbReference type="Proteomes" id="UP000006310"/>
    </source>
</evidence>
<protein>
    <submittedName>
        <fullName evidence="1">Uncharacterized protein</fullName>
    </submittedName>
</protein>
<dbReference type="EMBL" id="HE978320">
    <property type="protein sequence ID" value="CCK71394.1"/>
    <property type="molecule type" value="Genomic_DNA"/>
</dbReference>
<dbReference type="SUPFAM" id="SSF89975">
    <property type="entry name" value="Hypothetical protein Yml108w"/>
    <property type="match status" value="1"/>
</dbReference>
<gene>
    <name evidence="1" type="primary">KNAG0G03360</name>
    <name evidence="1" type="ordered locus">KNAG_0G03360</name>
</gene>
<dbReference type="InterPro" id="IPR035946">
    <property type="entry name" value="YML108W-like_sf"/>
</dbReference>
<dbReference type="InterPro" id="IPR015080">
    <property type="entry name" value="DUF1892"/>
</dbReference>
<dbReference type="Pfam" id="PF08987">
    <property type="entry name" value="DUF1892"/>
    <property type="match status" value="1"/>
</dbReference>
<evidence type="ECO:0000313" key="1">
    <source>
        <dbReference type="EMBL" id="CCK71394.1"/>
    </source>
</evidence>
<dbReference type="eggNOG" id="ENOG502S3ZA">
    <property type="taxonomic scope" value="Eukaryota"/>
</dbReference>
<sequence length="111" mass="12867">MVQQGDDTYRMLILVEEPLEDDVPTTEVTSEDGSQPIKSTHEYIDELHLPFGLDELDALNEWFDKFDEEICIPNEGHIKYEISSDGLIVLMLGKEIEHVYEQIKSFIETHQ</sequence>
<reference evidence="1 2" key="1">
    <citation type="journal article" date="2011" name="Proc. Natl. Acad. Sci. U.S.A.">
        <title>Evolutionary erosion of yeast sex chromosomes by mating-type switching accidents.</title>
        <authorList>
            <person name="Gordon J.L."/>
            <person name="Armisen D."/>
            <person name="Proux-Wera E."/>
            <person name="Oheigeartaigh S.S."/>
            <person name="Byrne K.P."/>
            <person name="Wolfe K.H."/>
        </authorList>
    </citation>
    <scope>NUCLEOTIDE SEQUENCE [LARGE SCALE GENOMIC DNA]</scope>
    <source>
        <strain evidence="2">ATCC MYA-139 / BCRC 22969 / CBS 8797 / CCRC 22969 / KCTC 17520 / NBRC 10181 / NCYC 3082</strain>
    </source>
</reference>
<dbReference type="Gene3D" id="3.10.20.250">
    <property type="entry name" value="YML108W-like"/>
    <property type="match status" value="1"/>
</dbReference>
<organism evidence="1 2">
    <name type="scientific">Huiozyma naganishii (strain ATCC MYA-139 / BCRC 22969 / CBS 8797 / KCTC 17520 / NBRC 10181 / NCYC 3082 / Yp74L-3)</name>
    <name type="common">Yeast</name>
    <name type="synonym">Kazachstania naganishii</name>
    <dbReference type="NCBI Taxonomy" id="1071383"/>
    <lineage>
        <taxon>Eukaryota</taxon>
        <taxon>Fungi</taxon>
        <taxon>Dikarya</taxon>
        <taxon>Ascomycota</taxon>
        <taxon>Saccharomycotina</taxon>
        <taxon>Saccharomycetes</taxon>
        <taxon>Saccharomycetales</taxon>
        <taxon>Saccharomycetaceae</taxon>
        <taxon>Huiozyma</taxon>
    </lineage>
</organism>
<dbReference type="Proteomes" id="UP000006310">
    <property type="component" value="Chromosome 7"/>
</dbReference>
<keyword evidence="2" id="KW-1185">Reference proteome</keyword>
<dbReference type="OMA" id="HIKYEIT"/>
<proteinExistence type="predicted"/>
<dbReference type="HOGENOM" id="CLU_2145549_0_0_1"/>
<dbReference type="OrthoDB" id="4035606at2759"/>
<dbReference type="GeneID" id="34527117"/>
<name>J7S877_HUIN7</name>
<accession>J7S877</accession>
<reference evidence="2" key="2">
    <citation type="submission" date="2012-08" db="EMBL/GenBank/DDBJ databases">
        <title>Genome sequence of Kazachstania naganishii.</title>
        <authorList>
            <person name="Gordon J.L."/>
            <person name="Armisen D."/>
            <person name="Proux-Wera E."/>
            <person name="OhEigeartaigh S.S."/>
            <person name="Byrne K.P."/>
            <person name="Wolfe K.H."/>
        </authorList>
    </citation>
    <scope>NUCLEOTIDE SEQUENCE [LARGE SCALE GENOMIC DNA]</scope>
    <source>
        <strain evidence="2">ATCC MYA-139 / BCRC 22969 / CBS 8797 / CCRC 22969 / KCTC 17520 / NBRC 10181 / NCYC 3082</strain>
    </source>
</reference>